<dbReference type="GO" id="GO:0005736">
    <property type="term" value="C:RNA polymerase I complex"/>
    <property type="evidence" value="ECO:0007669"/>
    <property type="project" value="TreeGrafter"/>
</dbReference>
<evidence type="ECO:0000313" key="11">
    <source>
        <dbReference type="EMBL" id="KNE71536.1"/>
    </source>
</evidence>
<keyword evidence="4" id="KW-0808">Transferase</keyword>
<evidence type="ECO:0008006" key="13">
    <source>
        <dbReference type="Google" id="ProtNLM"/>
    </source>
</evidence>
<dbReference type="AlphaFoldDB" id="A0A0L0T9Z1"/>
<dbReference type="PANTHER" id="PTHR12056:SF2">
    <property type="entry name" value="GEO11084P1"/>
    <property type="match status" value="1"/>
</dbReference>
<reference evidence="12" key="2">
    <citation type="submission" date="2009-11" db="EMBL/GenBank/DDBJ databases">
        <title>The Genome Sequence of Allomyces macrogynus strain ATCC 38327.</title>
        <authorList>
            <consortium name="The Broad Institute Genome Sequencing Platform"/>
            <person name="Russ C."/>
            <person name="Cuomo C."/>
            <person name="Shea T."/>
            <person name="Young S.K."/>
            <person name="Zeng Q."/>
            <person name="Koehrsen M."/>
            <person name="Haas B."/>
            <person name="Borodovsky M."/>
            <person name="Guigo R."/>
            <person name="Alvarado L."/>
            <person name="Berlin A."/>
            <person name="Borenstein D."/>
            <person name="Chen Z."/>
            <person name="Engels R."/>
            <person name="Freedman E."/>
            <person name="Gellesch M."/>
            <person name="Goldberg J."/>
            <person name="Griggs A."/>
            <person name="Gujja S."/>
            <person name="Heiman D."/>
            <person name="Hepburn T."/>
            <person name="Howarth C."/>
            <person name="Jen D."/>
            <person name="Larson L."/>
            <person name="Lewis B."/>
            <person name="Mehta T."/>
            <person name="Park D."/>
            <person name="Pearson M."/>
            <person name="Roberts A."/>
            <person name="Saif S."/>
            <person name="Shenoy N."/>
            <person name="Sisk P."/>
            <person name="Stolte C."/>
            <person name="Sykes S."/>
            <person name="Walk T."/>
            <person name="White J."/>
            <person name="Yandava C."/>
            <person name="Burger G."/>
            <person name="Gray M.W."/>
            <person name="Holland P.W.H."/>
            <person name="King N."/>
            <person name="Lang F.B.F."/>
            <person name="Roger A.J."/>
            <person name="Ruiz-Trillo I."/>
            <person name="Lander E."/>
            <person name="Nusbaum C."/>
        </authorList>
    </citation>
    <scope>NUCLEOTIDE SEQUENCE [LARGE SCALE GENOMIC DNA]</scope>
    <source>
        <strain evidence="12">ATCC 38327</strain>
    </source>
</reference>
<dbReference type="OrthoDB" id="5585087at2759"/>
<dbReference type="InterPro" id="IPR039747">
    <property type="entry name" value="RPABC4"/>
</dbReference>
<keyword evidence="2" id="KW-0240">DNA-directed RNA polymerase</keyword>
<dbReference type="InterPro" id="IPR029040">
    <property type="entry name" value="RPABC4/Spt4"/>
</dbReference>
<keyword evidence="5" id="KW-0548">Nucleotidyltransferase</keyword>
<organism evidence="11 12">
    <name type="scientific">Allomyces macrogynus (strain ATCC 38327)</name>
    <name type="common">Allomyces javanicus var. macrogynus</name>
    <dbReference type="NCBI Taxonomy" id="578462"/>
    <lineage>
        <taxon>Eukaryota</taxon>
        <taxon>Fungi</taxon>
        <taxon>Fungi incertae sedis</taxon>
        <taxon>Blastocladiomycota</taxon>
        <taxon>Blastocladiomycetes</taxon>
        <taxon>Blastocladiales</taxon>
        <taxon>Blastocladiaceae</taxon>
        <taxon>Allomyces</taxon>
    </lineage>
</organism>
<gene>
    <name evidence="11" type="ORF">AMAG_15750</name>
</gene>
<keyword evidence="8" id="KW-0804">Transcription</keyword>
<dbReference type="SMART" id="SM00659">
    <property type="entry name" value="RPOLCX"/>
    <property type="match status" value="1"/>
</dbReference>
<reference evidence="11 12" key="1">
    <citation type="submission" date="2009-11" db="EMBL/GenBank/DDBJ databases">
        <title>Annotation of Allomyces macrogynus ATCC 38327.</title>
        <authorList>
            <consortium name="The Broad Institute Genome Sequencing Platform"/>
            <person name="Russ C."/>
            <person name="Cuomo C."/>
            <person name="Burger G."/>
            <person name="Gray M.W."/>
            <person name="Holland P.W.H."/>
            <person name="King N."/>
            <person name="Lang F.B.F."/>
            <person name="Roger A.J."/>
            <person name="Ruiz-Trillo I."/>
            <person name="Young S.K."/>
            <person name="Zeng Q."/>
            <person name="Gargeya S."/>
            <person name="Fitzgerald M."/>
            <person name="Haas B."/>
            <person name="Abouelleil A."/>
            <person name="Alvarado L."/>
            <person name="Arachchi H.M."/>
            <person name="Berlin A."/>
            <person name="Chapman S.B."/>
            <person name="Gearin G."/>
            <person name="Goldberg J."/>
            <person name="Griggs A."/>
            <person name="Gujja S."/>
            <person name="Hansen M."/>
            <person name="Heiman D."/>
            <person name="Howarth C."/>
            <person name="Larimer J."/>
            <person name="Lui A."/>
            <person name="MacDonald P.J.P."/>
            <person name="McCowen C."/>
            <person name="Montmayeur A."/>
            <person name="Murphy C."/>
            <person name="Neiman D."/>
            <person name="Pearson M."/>
            <person name="Priest M."/>
            <person name="Roberts A."/>
            <person name="Saif S."/>
            <person name="Shea T."/>
            <person name="Sisk P."/>
            <person name="Stolte C."/>
            <person name="Sykes S."/>
            <person name="Wortman J."/>
            <person name="Nusbaum C."/>
            <person name="Birren B."/>
        </authorList>
    </citation>
    <scope>NUCLEOTIDE SEQUENCE [LARGE SCALE GENOMIC DNA]</scope>
    <source>
        <strain evidence="11 12">ATCC 38327</strain>
    </source>
</reference>
<dbReference type="VEuPathDB" id="FungiDB:AMAG_15750"/>
<dbReference type="InterPro" id="IPR006591">
    <property type="entry name" value="RNAP_P/RPABC4"/>
</dbReference>
<accession>A0A0L0T9Z1</accession>
<dbReference type="Proteomes" id="UP000054350">
    <property type="component" value="Unassembled WGS sequence"/>
</dbReference>
<evidence type="ECO:0000256" key="7">
    <source>
        <dbReference type="ARBA" id="ARBA00022833"/>
    </source>
</evidence>
<dbReference type="SUPFAM" id="SSF63393">
    <property type="entry name" value="RNA polymerase subunits"/>
    <property type="match status" value="1"/>
</dbReference>
<dbReference type="GO" id="GO:0005666">
    <property type="term" value="C:RNA polymerase III complex"/>
    <property type="evidence" value="ECO:0007669"/>
    <property type="project" value="TreeGrafter"/>
</dbReference>
<evidence type="ECO:0000256" key="9">
    <source>
        <dbReference type="ARBA" id="ARBA00023242"/>
    </source>
</evidence>
<comment type="subcellular location">
    <subcellularLocation>
        <location evidence="1">Nucleus</location>
    </subcellularLocation>
</comment>
<keyword evidence="12" id="KW-1185">Reference proteome</keyword>
<name>A0A0L0T9Z1_ALLM3</name>
<dbReference type="PANTHER" id="PTHR12056">
    <property type="entry name" value="DNA-DIRECTED RNA POLYMERASES I, II, AND III"/>
    <property type="match status" value="1"/>
</dbReference>
<dbReference type="HAMAP" id="MF_00615">
    <property type="entry name" value="RNApol_arch_Rpo12"/>
    <property type="match status" value="1"/>
</dbReference>
<dbReference type="GO" id="GO:0006351">
    <property type="term" value="P:DNA-templated transcription"/>
    <property type="evidence" value="ECO:0007669"/>
    <property type="project" value="InterPro"/>
</dbReference>
<proteinExistence type="inferred from homology"/>
<comment type="similarity">
    <text evidence="10">Belongs to the archaeal Rpo12/eukaryotic RPC10 RNA polymerase subunit family.</text>
</comment>
<keyword evidence="6" id="KW-0479">Metal-binding</keyword>
<sequence length="57" mass="6391">MFNAGAYAQPPPATAYLCAACGEETELKPKEPVRCKSCGHRVLYKKRTSRMVQFEAR</sequence>
<dbReference type="EMBL" id="GG745372">
    <property type="protein sequence ID" value="KNE71536.1"/>
    <property type="molecule type" value="Genomic_DNA"/>
</dbReference>
<dbReference type="GO" id="GO:0003899">
    <property type="term" value="F:DNA-directed RNA polymerase activity"/>
    <property type="evidence" value="ECO:0007669"/>
    <property type="project" value="InterPro"/>
</dbReference>
<dbReference type="InterPro" id="IPR023464">
    <property type="entry name" value="Rpo12"/>
</dbReference>
<dbReference type="GO" id="GO:0005665">
    <property type="term" value="C:RNA polymerase II, core complex"/>
    <property type="evidence" value="ECO:0007669"/>
    <property type="project" value="TreeGrafter"/>
</dbReference>
<dbReference type="GO" id="GO:0008270">
    <property type="term" value="F:zinc ion binding"/>
    <property type="evidence" value="ECO:0007669"/>
    <property type="project" value="InterPro"/>
</dbReference>
<keyword evidence="9" id="KW-0539">Nucleus</keyword>
<keyword evidence="7" id="KW-0862">Zinc</keyword>
<dbReference type="eggNOG" id="KOG3507">
    <property type="taxonomic scope" value="Eukaryota"/>
</dbReference>
<dbReference type="OMA" id="ECHNENE"/>
<evidence type="ECO:0000256" key="2">
    <source>
        <dbReference type="ARBA" id="ARBA00022478"/>
    </source>
</evidence>
<evidence type="ECO:0000256" key="3">
    <source>
        <dbReference type="ARBA" id="ARBA00022490"/>
    </source>
</evidence>
<keyword evidence="3" id="KW-0963">Cytoplasm</keyword>
<evidence type="ECO:0000256" key="10">
    <source>
        <dbReference type="ARBA" id="ARBA00025770"/>
    </source>
</evidence>
<dbReference type="GO" id="GO:0003677">
    <property type="term" value="F:DNA binding"/>
    <property type="evidence" value="ECO:0007669"/>
    <property type="project" value="InterPro"/>
</dbReference>
<dbReference type="STRING" id="578462.A0A0L0T9Z1"/>
<evidence type="ECO:0000256" key="6">
    <source>
        <dbReference type="ARBA" id="ARBA00022723"/>
    </source>
</evidence>
<dbReference type="FunFam" id="2.20.28.30:FF:000002">
    <property type="entry name" value="DNA-directed RNA polymerases II, IV and V subunit 12"/>
    <property type="match status" value="1"/>
</dbReference>
<evidence type="ECO:0000256" key="4">
    <source>
        <dbReference type="ARBA" id="ARBA00022679"/>
    </source>
</evidence>
<protein>
    <recommendedName>
        <fullName evidence="13">DNA-directed RNA polymerase I, II, and III subunit RPABC4</fullName>
    </recommendedName>
</protein>
<evidence type="ECO:0000256" key="1">
    <source>
        <dbReference type="ARBA" id="ARBA00004123"/>
    </source>
</evidence>
<evidence type="ECO:0000256" key="5">
    <source>
        <dbReference type="ARBA" id="ARBA00022695"/>
    </source>
</evidence>
<dbReference type="Gene3D" id="2.20.28.30">
    <property type="entry name" value="RNA polymerase ii, chain L"/>
    <property type="match status" value="1"/>
</dbReference>
<evidence type="ECO:0000256" key="8">
    <source>
        <dbReference type="ARBA" id="ARBA00023163"/>
    </source>
</evidence>
<dbReference type="Pfam" id="PF03604">
    <property type="entry name" value="Zn_ribbon_RPAB4"/>
    <property type="match status" value="1"/>
</dbReference>
<evidence type="ECO:0000313" key="12">
    <source>
        <dbReference type="Proteomes" id="UP000054350"/>
    </source>
</evidence>